<feature type="chain" id="PRO_5047100366" evidence="7">
    <location>
        <begin position="24"/>
        <end position="297"/>
    </location>
</feature>
<feature type="transmembrane region" description="Helical" evidence="6">
    <location>
        <begin position="174"/>
        <end position="196"/>
    </location>
</feature>
<dbReference type="PANTHER" id="PTHR32322">
    <property type="entry name" value="INNER MEMBRANE TRANSPORTER"/>
    <property type="match status" value="1"/>
</dbReference>
<organism evidence="9 10">
    <name type="scientific">Phytohabitans maris</name>
    <dbReference type="NCBI Taxonomy" id="3071409"/>
    <lineage>
        <taxon>Bacteria</taxon>
        <taxon>Bacillati</taxon>
        <taxon>Actinomycetota</taxon>
        <taxon>Actinomycetes</taxon>
        <taxon>Micromonosporales</taxon>
        <taxon>Micromonosporaceae</taxon>
    </lineage>
</organism>
<sequence length="297" mass="29756">MPYGAVLVMAAAVLWGTTGTAQAVASYDGSPLPLGSARLVVAGLVFAGILAARGARKVPWRAALTSRRTVAVVLLGAACVAAYQPAFFHGVQRTGVGVGTLTAIGSAPVFAGLGALLAGHRPGRLWWLSTATVLVGLGLLLRGGGALHVDLAGVLACLVAGAAYAAYTATSRWLLLAGVPPTTVLAFLFAGGAALLLVSSPAANIAWLTRPDNLWLALYLGVVATALPYLLWVAGLASVRTSTAATLSLTEPLTAALLGWLLLDEPVTSTGLAGAGLVIAGLAATAVRRSPVPASSP</sequence>
<feature type="domain" description="EamA" evidence="8">
    <location>
        <begin position="152"/>
        <end position="284"/>
    </location>
</feature>
<proteinExistence type="inferred from homology"/>
<feature type="transmembrane region" description="Helical" evidence="6">
    <location>
        <begin position="98"/>
        <end position="118"/>
    </location>
</feature>
<keyword evidence="7" id="KW-0732">Signal</keyword>
<comment type="similarity">
    <text evidence="2">Belongs to the EamA transporter family.</text>
</comment>
<feature type="domain" description="EamA" evidence="8">
    <location>
        <begin position="3"/>
        <end position="141"/>
    </location>
</feature>
<evidence type="ECO:0000256" key="7">
    <source>
        <dbReference type="SAM" id="SignalP"/>
    </source>
</evidence>
<dbReference type="InterPro" id="IPR037185">
    <property type="entry name" value="EmrE-like"/>
</dbReference>
<evidence type="ECO:0000256" key="3">
    <source>
        <dbReference type="ARBA" id="ARBA00022692"/>
    </source>
</evidence>
<feature type="transmembrane region" description="Helical" evidence="6">
    <location>
        <begin position="125"/>
        <end position="141"/>
    </location>
</feature>
<dbReference type="PANTHER" id="PTHR32322:SF2">
    <property type="entry name" value="EAMA DOMAIN-CONTAINING PROTEIN"/>
    <property type="match status" value="1"/>
</dbReference>
<gene>
    <name evidence="9" type="ORF">RB614_30790</name>
</gene>
<keyword evidence="4 6" id="KW-1133">Transmembrane helix</keyword>
<evidence type="ECO:0000256" key="5">
    <source>
        <dbReference type="ARBA" id="ARBA00023136"/>
    </source>
</evidence>
<dbReference type="Proteomes" id="UP001230908">
    <property type="component" value="Unassembled WGS sequence"/>
</dbReference>
<accession>A0ABU0ZPF7</accession>
<keyword evidence="3 6" id="KW-0812">Transmembrane</keyword>
<comment type="subcellular location">
    <subcellularLocation>
        <location evidence="1">Membrane</location>
        <topology evidence="1">Multi-pass membrane protein</topology>
    </subcellularLocation>
</comment>
<feature type="transmembrane region" description="Helical" evidence="6">
    <location>
        <begin position="68"/>
        <end position="86"/>
    </location>
</feature>
<evidence type="ECO:0000313" key="9">
    <source>
        <dbReference type="EMBL" id="MDQ7908924.1"/>
    </source>
</evidence>
<comment type="caution">
    <text evidence="9">The sequence shown here is derived from an EMBL/GenBank/DDBJ whole genome shotgun (WGS) entry which is preliminary data.</text>
</comment>
<dbReference type="InterPro" id="IPR050638">
    <property type="entry name" value="AA-Vitamin_Transporters"/>
</dbReference>
<keyword evidence="5 6" id="KW-0472">Membrane</keyword>
<evidence type="ECO:0000256" key="6">
    <source>
        <dbReference type="SAM" id="Phobius"/>
    </source>
</evidence>
<keyword evidence="10" id="KW-1185">Reference proteome</keyword>
<dbReference type="InterPro" id="IPR000620">
    <property type="entry name" value="EamA_dom"/>
</dbReference>
<dbReference type="EMBL" id="JAVHUY010000035">
    <property type="protein sequence ID" value="MDQ7908924.1"/>
    <property type="molecule type" value="Genomic_DNA"/>
</dbReference>
<dbReference type="Gene3D" id="1.10.3730.20">
    <property type="match status" value="1"/>
</dbReference>
<dbReference type="Pfam" id="PF00892">
    <property type="entry name" value="EamA"/>
    <property type="match status" value="2"/>
</dbReference>
<evidence type="ECO:0000313" key="10">
    <source>
        <dbReference type="Proteomes" id="UP001230908"/>
    </source>
</evidence>
<evidence type="ECO:0000256" key="4">
    <source>
        <dbReference type="ARBA" id="ARBA00022989"/>
    </source>
</evidence>
<name>A0ABU0ZPF7_9ACTN</name>
<reference evidence="9 10" key="1">
    <citation type="submission" date="2023-08" db="EMBL/GenBank/DDBJ databases">
        <title>Phytohabitans sansha sp. nov., isolated from marine sediment.</title>
        <authorList>
            <person name="Zhao Y."/>
            <person name="Yi K."/>
        </authorList>
    </citation>
    <scope>NUCLEOTIDE SEQUENCE [LARGE SCALE GENOMIC DNA]</scope>
    <source>
        <strain evidence="9 10">ZYX-F-186</strain>
    </source>
</reference>
<protein>
    <submittedName>
        <fullName evidence="9">EamA family transporter</fullName>
    </submittedName>
</protein>
<feature type="signal peptide" evidence="7">
    <location>
        <begin position="1"/>
        <end position="23"/>
    </location>
</feature>
<dbReference type="RefSeq" id="WP_308716192.1">
    <property type="nucleotide sequence ID" value="NZ_JAVHUY010000035.1"/>
</dbReference>
<evidence type="ECO:0000259" key="8">
    <source>
        <dbReference type="Pfam" id="PF00892"/>
    </source>
</evidence>
<feature type="transmembrane region" description="Helical" evidence="6">
    <location>
        <begin position="39"/>
        <end position="56"/>
    </location>
</feature>
<dbReference type="SUPFAM" id="SSF103481">
    <property type="entry name" value="Multidrug resistance efflux transporter EmrE"/>
    <property type="match status" value="2"/>
</dbReference>
<feature type="transmembrane region" description="Helical" evidence="6">
    <location>
        <begin position="147"/>
        <end position="167"/>
    </location>
</feature>
<evidence type="ECO:0000256" key="1">
    <source>
        <dbReference type="ARBA" id="ARBA00004141"/>
    </source>
</evidence>
<evidence type="ECO:0000256" key="2">
    <source>
        <dbReference type="ARBA" id="ARBA00007362"/>
    </source>
</evidence>
<feature type="transmembrane region" description="Helical" evidence="6">
    <location>
        <begin position="216"/>
        <end position="237"/>
    </location>
</feature>